<sequence length="421" mass="47150">MLRFLNHSFKKAVVLLTLLTGYGHAQCTTRRCLAEMLIKKEYLSQPQTENCTQNIFVKFLEYQTLSVDTKSLLLISRLRATLEWTDPDLAWNTSVYQFNEVILPVSKIWSPELHVTNGITTEMSHSSPDLLANSKGTVIHSVIINAQVICEVNLFNYPFASDKCPVAIQGWSRMGCGTNLVFGELKTVIASSGEWETGNATLERKRSDRNFILVPLSIKSTQPFITLVLPSILIVIADAVSFALPLGGGERNGFKVTLVLSFTMFLIILNDELPGDGECSPIIRFHFCCCLVILVVSMLWSMVMTRLFAEGRFGLFRQSKGPVSGNAGGGKAKEDEEVKAEVGVDVLGGVKDDAQMLRKVVNFLEALDAKTRESDRNQRFASKLDHIFFWFYLICGSAYLIIMNSVMVAYECSVDHFEFWY</sequence>
<protein>
    <recommendedName>
        <fullName evidence="11">Neurotransmitter-gated ion-channel ligand-binding domain-containing protein</fullName>
    </recommendedName>
</protein>
<dbReference type="AlphaFoldDB" id="A0AAQ4RYV5"/>
<reference evidence="9" key="3">
    <citation type="submission" date="2025-09" db="UniProtKB">
        <authorList>
            <consortium name="Ensembl"/>
        </authorList>
    </citation>
    <scope>IDENTIFICATION</scope>
</reference>
<feature type="domain" description="Neurotransmitter-gated ion-channel ligand-binding" evidence="7">
    <location>
        <begin position="44"/>
        <end position="183"/>
    </location>
</feature>
<dbReference type="Pfam" id="PF02931">
    <property type="entry name" value="Neur_chan_LBD"/>
    <property type="match status" value="1"/>
</dbReference>
<dbReference type="SUPFAM" id="SSF90112">
    <property type="entry name" value="Neurotransmitter-gated ion-channel transmembrane pore"/>
    <property type="match status" value="1"/>
</dbReference>
<evidence type="ECO:0000256" key="4">
    <source>
        <dbReference type="ARBA" id="ARBA00023136"/>
    </source>
</evidence>
<dbReference type="Proteomes" id="UP000007635">
    <property type="component" value="Chromosome XI"/>
</dbReference>
<organism evidence="9 10">
    <name type="scientific">Gasterosteus aculeatus aculeatus</name>
    <name type="common">three-spined stickleback</name>
    <dbReference type="NCBI Taxonomy" id="481459"/>
    <lineage>
        <taxon>Eukaryota</taxon>
        <taxon>Metazoa</taxon>
        <taxon>Chordata</taxon>
        <taxon>Craniata</taxon>
        <taxon>Vertebrata</taxon>
        <taxon>Euteleostomi</taxon>
        <taxon>Actinopterygii</taxon>
        <taxon>Neopterygii</taxon>
        <taxon>Teleostei</taxon>
        <taxon>Neoteleostei</taxon>
        <taxon>Acanthomorphata</taxon>
        <taxon>Eupercaria</taxon>
        <taxon>Perciformes</taxon>
        <taxon>Cottioidei</taxon>
        <taxon>Gasterosteales</taxon>
        <taxon>Gasterosteidae</taxon>
        <taxon>Gasterosteus</taxon>
    </lineage>
</organism>
<dbReference type="Ensembl" id="ENSGACT00000066484.1">
    <property type="protein sequence ID" value="ENSGACP00000068088.1"/>
    <property type="gene ID" value="ENSGACG00000010941.2"/>
</dbReference>
<feature type="transmembrane region" description="Helical" evidence="5">
    <location>
        <begin position="387"/>
        <end position="410"/>
    </location>
</feature>
<dbReference type="Gene3D" id="1.20.58.390">
    <property type="entry name" value="Neurotransmitter-gated ion-channel transmembrane domain"/>
    <property type="match status" value="1"/>
</dbReference>
<feature type="transmembrane region" description="Helical" evidence="5">
    <location>
        <begin position="282"/>
        <end position="303"/>
    </location>
</feature>
<dbReference type="GeneID" id="120827790"/>
<name>A0AAQ4RYV5_GASAC</name>
<feature type="chain" id="PRO_5042932922" description="Neurotransmitter-gated ion-channel ligand-binding domain-containing protein" evidence="6">
    <location>
        <begin position="26"/>
        <end position="421"/>
    </location>
</feature>
<dbReference type="Gene3D" id="2.70.170.10">
    <property type="entry name" value="Neurotransmitter-gated ion-channel ligand-binding domain"/>
    <property type="match status" value="1"/>
</dbReference>
<evidence type="ECO:0000259" key="8">
    <source>
        <dbReference type="Pfam" id="PF02932"/>
    </source>
</evidence>
<dbReference type="RefSeq" id="XP_040046830.1">
    <property type="nucleotide sequence ID" value="XM_040190896.1"/>
</dbReference>
<dbReference type="GeneTree" id="ENSGT00920000149199"/>
<evidence type="ECO:0000256" key="3">
    <source>
        <dbReference type="ARBA" id="ARBA00022989"/>
    </source>
</evidence>
<evidence type="ECO:0008006" key="11">
    <source>
        <dbReference type="Google" id="ProtNLM"/>
    </source>
</evidence>
<keyword evidence="3 5" id="KW-1133">Transmembrane helix</keyword>
<keyword evidence="10" id="KW-1185">Reference proteome</keyword>
<dbReference type="InterPro" id="IPR006029">
    <property type="entry name" value="Neurotrans-gated_channel_TM"/>
</dbReference>
<feature type="signal peptide" evidence="6">
    <location>
        <begin position="1"/>
        <end position="25"/>
    </location>
</feature>
<proteinExistence type="predicted"/>
<dbReference type="GO" id="GO:0005230">
    <property type="term" value="F:extracellular ligand-gated monoatomic ion channel activity"/>
    <property type="evidence" value="ECO:0007669"/>
    <property type="project" value="InterPro"/>
</dbReference>
<evidence type="ECO:0000256" key="5">
    <source>
        <dbReference type="SAM" id="Phobius"/>
    </source>
</evidence>
<keyword evidence="2 5" id="KW-0812">Transmembrane</keyword>
<keyword evidence="6" id="KW-0732">Signal</keyword>
<dbReference type="GO" id="GO:0016020">
    <property type="term" value="C:membrane"/>
    <property type="evidence" value="ECO:0007669"/>
    <property type="project" value="UniProtKB-SubCell"/>
</dbReference>
<evidence type="ECO:0000256" key="6">
    <source>
        <dbReference type="SAM" id="SignalP"/>
    </source>
</evidence>
<dbReference type="InterPro" id="IPR006202">
    <property type="entry name" value="Neur_chan_lig-bd"/>
</dbReference>
<evidence type="ECO:0000256" key="2">
    <source>
        <dbReference type="ARBA" id="ARBA00022692"/>
    </source>
</evidence>
<feature type="transmembrane region" description="Helical" evidence="5">
    <location>
        <begin position="224"/>
        <end position="246"/>
    </location>
</feature>
<dbReference type="Pfam" id="PF02932">
    <property type="entry name" value="Neur_chan_memb"/>
    <property type="match status" value="1"/>
</dbReference>
<reference evidence="9" key="2">
    <citation type="submission" date="2025-08" db="UniProtKB">
        <authorList>
            <consortium name="Ensembl"/>
        </authorList>
    </citation>
    <scope>IDENTIFICATION</scope>
</reference>
<dbReference type="PANTHER" id="PTHR18945">
    <property type="entry name" value="NEUROTRANSMITTER GATED ION CHANNEL"/>
    <property type="match status" value="1"/>
</dbReference>
<feature type="domain" description="Neurotransmitter-gated ion-channel transmembrane" evidence="8">
    <location>
        <begin position="227"/>
        <end position="298"/>
    </location>
</feature>
<reference evidence="9 10" key="1">
    <citation type="journal article" date="2021" name="G3 (Bethesda)">
        <title>Improved contiguity of the threespine stickleback genome using long-read sequencing.</title>
        <authorList>
            <person name="Nath S."/>
            <person name="Shaw D.E."/>
            <person name="White M.A."/>
        </authorList>
    </citation>
    <scope>NUCLEOTIDE SEQUENCE [LARGE SCALE GENOMIC DNA]</scope>
    <source>
        <strain evidence="9 10">Lake Benthic</strain>
    </source>
</reference>
<dbReference type="InterPro" id="IPR006201">
    <property type="entry name" value="Neur_channel"/>
</dbReference>
<evidence type="ECO:0000313" key="10">
    <source>
        <dbReference type="Proteomes" id="UP000007635"/>
    </source>
</evidence>
<comment type="subcellular location">
    <subcellularLocation>
        <location evidence="1">Membrane</location>
        <topology evidence="1">Multi-pass membrane protein</topology>
    </subcellularLocation>
</comment>
<evidence type="ECO:0000259" key="7">
    <source>
        <dbReference type="Pfam" id="PF02931"/>
    </source>
</evidence>
<dbReference type="SUPFAM" id="SSF63712">
    <property type="entry name" value="Nicotinic receptor ligand binding domain-like"/>
    <property type="match status" value="1"/>
</dbReference>
<evidence type="ECO:0000256" key="1">
    <source>
        <dbReference type="ARBA" id="ARBA00004141"/>
    </source>
</evidence>
<evidence type="ECO:0000313" key="9">
    <source>
        <dbReference type="Ensembl" id="ENSGACP00000068088.1"/>
    </source>
</evidence>
<dbReference type="InterPro" id="IPR038050">
    <property type="entry name" value="Neuro_actylchol_rec"/>
</dbReference>
<dbReference type="GO" id="GO:0004888">
    <property type="term" value="F:transmembrane signaling receptor activity"/>
    <property type="evidence" value="ECO:0007669"/>
    <property type="project" value="InterPro"/>
</dbReference>
<dbReference type="InterPro" id="IPR036734">
    <property type="entry name" value="Neur_chan_lig-bd_sf"/>
</dbReference>
<accession>A0AAQ4RYV5</accession>
<dbReference type="InterPro" id="IPR036719">
    <property type="entry name" value="Neuro-gated_channel_TM_sf"/>
</dbReference>
<keyword evidence="4 5" id="KW-0472">Membrane</keyword>
<feature type="transmembrane region" description="Helical" evidence="5">
    <location>
        <begin position="253"/>
        <end position="270"/>
    </location>
</feature>